<accession>A0A5N5HSF5</accession>
<evidence type="ECO:0000313" key="1">
    <source>
        <dbReference type="EMBL" id="KAB2626304.1"/>
    </source>
</evidence>
<organism evidence="1 2">
    <name type="scientific">Pyrus ussuriensis x Pyrus communis</name>
    <dbReference type="NCBI Taxonomy" id="2448454"/>
    <lineage>
        <taxon>Eukaryota</taxon>
        <taxon>Viridiplantae</taxon>
        <taxon>Streptophyta</taxon>
        <taxon>Embryophyta</taxon>
        <taxon>Tracheophyta</taxon>
        <taxon>Spermatophyta</taxon>
        <taxon>Magnoliopsida</taxon>
        <taxon>eudicotyledons</taxon>
        <taxon>Gunneridae</taxon>
        <taxon>Pentapetalae</taxon>
        <taxon>rosids</taxon>
        <taxon>fabids</taxon>
        <taxon>Rosales</taxon>
        <taxon>Rosaceae</taxon>
        <taxon>Amygdaloideae</taxon>
        <taxon>Maleae</taxon>
        <taxon>Pyrus</taxon>
    </lineage>
</organism>
<gene>
    <name evidence="1" type="ORF">D8674_017964</name>
</gene>
<reference evidence="2" key="2">
    <citation type="submission" date="2019-10" db="EMBL/GenBank/DDBJ databases">
        <title>A de novo genome assembly of a pear dwarfing rootstock.</title>
        <authorList>
            <person name="Wang F."/>
            <person name="Wang J."/>
            <person name="Li S."/>
            <person name="Zhang Y."/>
            <person name="Fang M."/>
            <person name="Ma L."/>
            <person name="Zhao Y."/>
            <person name="Jiang S."/>
        </authorList>
    </citation>
    <scope>NUCLEOTIDE SEQUENCE [LARGE SCALE GENOMIC DNA]</scope>
</reference>
<name>A0A5N5HSF5_9ROSA</name>
<protein>
    <submittedName>
        <fullName evidence="1">Uncharacterized protein</fullName>
    </submittedName>
</protein>
<dbReference type="AlphaFoldDB" id="A0A5N5HSF5"/>
<evidence type="ECO:0000313" key="2">
    <source>
        <dbReference type="Proteomes" id="UP000327157"/>
    </source>
</evidence>
<comment type="caution">
    <text evidence="1">The sequence shown here is derived from an EMBL/GenBank/DDBJ whole genome shotgun (WGS) entry which is preliminary data.</text>
</comment>
<dbReference type="Proteomes" id="UP000327157">
    <property type="component" value="Chromosome 16"/>
</dbReference>
<dbReference type="EMBL" id="SMOL01000160">
    <property type="protein sequence ID" value="KAB2626304.1"/>
    <property type="molecule type" value="Genomic_DNA"/>
</dbReference>
<sequence length="132" mass="14555">MKVRSADFGSKLRTGQNELENEPYMHGKLWMSIFWSISRIVNIIFLEEVMAILTLKGSQEAEQFVTDKKALKAINPIKLAAKTDSAKIKLADSYSNIRGNGKLSGSNGHKGCPKSYNCFSISSHLLSSLNGC</sequence>
<reference evidence="1 2" key="1">
    <citation type="submission" date="2019-09" db="EMBL/GenBank/DDBJ databases">
        <authorList>
            <person name="Ou C."/>
        </authorList>
    </citation>
    <scope>NUCLEOTIDE SEQUENCE [LARGE SCALE GENOMIC DNA]</scope>
    <source>
        <strain evidence="1">S2</strain>
        <tissue evidence="1">Leaf</tissue>
    </source>
</reference>
<reference evidence="1 2" key="3">
    <citation type="submission" date="2019-11" db="EMBL/GenBank/DDBJ databases">
        <title>A de novo genome assembly of a pear dwarfing rootstock.</title>
        <authorList>
            <person name="Wang F."/>
            <person name="Wang J."/>
            <person name="Li S."/>
            <person name="Zhang Y."/>
            <person name="Fang M."/>
            <person name="Ma L."/>
            <person name="Zhao Y."/>
            <person name="Jiang S."/>
        </authorList>
    </citation>
    <scope>NUCLEOTIDE SEQUENCE [LARGE SCALE GENOMIC DNA]</scope>
    <source>
        <strain evidence="1">S2</strain>
        <tissue evidence="1">Leaf</tissue>
    </source>
</reference>
<keyword evidence="2" id="KW-1185">Reference proteome</keyword>
<proteinExistence type="predicted"/>